<accession>A0ABS7E5R0</accession>
<keyword evidence="3" id="KW-1185">Reference proteome</keyword>
<gene>
    <name evidence="2" type="ORF">K0625_15275</name>
</gene>
<sequence length="348" mass="38587">MKSSAHKKLAGVILLTLGSTAHAGYEIKLGDEDKIEFGGYIKADGRYVSGAVPYRDYWIGSGSVGADDSEFRFNARETRFNTKYTHKDVVGFLEFDLYGGNSNVGNEVISNSYAPRLRHAYIKYEDWLLGQTWTTFMNTCAIPETADFGGPLVGEAFIRQGQIRYTYGGLQLALENPENYGGVDASDKLPDFVGKYSFNGDWGGVSVSALVRKLDSLGVDEVTFGMSVAGKINTFGKDDLRFQFSKGELGRYVGVVVAKDVFEEQVEETTAYTVAYRHFWSDDLRSTLFYGRGKADLANTDRSHYGINLFTNLTDKLSVGMEYGNYDVSDLGIEGDSDYFQLSAKYSL</sequence>
<proteinExistence type="predicted"/>
<protein>
    <recommendedName>
        <fullName evidence="4">Porin</fullName>
    </recommendedName>
</protein>
<dbReference type="InterPro" id="IPR045748">
    <property type="entry name" value="DcaP"/>
</dbReference>
<organism evidence="2 3">
    <name type="scientific">Shewanella nanhaiensis</name>
    <dbReference type="NCBI Taxonomy" id="2864872"/>
    <lineage>
        <taxon>Bacteria</taxon>
        <taxon>Pseudomonadati</taxon>
        <taxon>Pseudomonadota</taxon>
        <taxon>Gammaproteobacteria</taxon>
        <taxon>Alteromonadales</taxon>
        <taxon>Shewanellaceae</taxon>
        <taxon>Shewanella</taxon>
    </lineage>
</organism>
<dbReference type="Pfam" id="PF19577">
    <property type="entry name" value="DcaP"/>
    <property type="match status" value="1"/>
</dbReference>
<name>A0ABS7E5R0_9GAMM</name>
<keyword evidence="1" id="KW-0732">Signal</keyword>
<dbReference type="EMBL" id="JAHZST010000011">
    <property type="protein sequence ID" value="MBW8185021.1"/>
    <property type="molecule type" value="Genomic_DNA"/>
</dbReference>
<reference evidence="2 3" key="1">
    <citation type="submission" date="2021-07" db="EMBL/GenBank/DDBJ databases">
        <title>Shewanella sp. nov, isolated from SCS.</title>
        <authorList>
            <person name="Cao W.R."/>
        </authorList>
    </citation>
    <scope>NUCLEOTIDE SEQUENCE [LARGE SCALE GENOMIC DNA]</scope>
    <source>
        <strain evidence="2 3">NR704-98</strain>
    </source>
</reference>
<comment type="caution">
    <text evidence="2">The sequence shown here is derived from an EMBL/GenBank/DDBJ whole genome shotgun (WGS) entry which is preliminary data.</text>
</comment>
<evidence type="ECO:0000256" key="1">
    <source>
        <dbReference type="SAM" id="SignalP"/>
    </source>
</evidence>
<dbReference type="SUPFAM" id="SSF56935">
    <property type="entry name" value="Porins"/>
    <property type="match status" value="1"/>
</dbReference>
<evidence type="ECO:0000313" key="3">
    <source>
        <dbReference type="Proteomes" id="UP001195963"/>
    </source>
</evidence>
<evidence type="ECO:0008006" key="4">
    <source>
        <dbReference type="Google" id="ProtNLM"/>
    </source>
</evidence>
<feature type="signal peptide" evidence="1">
    <location>
        <begin position="1"/>
        <end position="23"/>
    </location>
</feature>
<dbReference type="Proteomes" id="UP001195963">
    <property type="component" value="Unassembled WGS sequence"/>
</dbReference>
<evidence type="ECO:0000313" key="2">
    <source>
        <dbReference type="EMBL" id="MBW8185021.1"/>
    </source>
</evidence>
<feature type="chain" id="PRO_5045444527" description="Porin" evidence="1">
    <location>
        <begin position="24"/>
        <end position="348"/>
    </location>
</feature>